<proteinExistence type="inferred from homology"/>
<comment type="similarity">
    <text evidence="2 8">Belongs to the insulin family.</text>
</comment>
<keyword evidence="6" id="KW-0372">Hormone</keyword>
<dbReference type="EMBL" id="AAKN02026014">
    <property type="status" value="NOT_ANNOTATED_CDS"/>
    <property type="molecule type" value="Genomic_DNA"/>
</dbReference>
<feature type="domain" description="Insulin-like" evidence="10">
    <location>
        <begin position="31"/>
        <end position="184"/>
    </location>
</feature>
<dbReference type="Ensembl" id="ENSCPOT00000001384.3">
    <property type="protein sequence ID" value="ENSCPOP00000001237.3"/>
    <property type="gene ID" value="ENSCPOG00000001365.4"/>
</dbReference>
<dbReference type="InterPro" id="IPR036438">
    <property type="entry name" value="Insulin-like_sf"/>
</dbReference>
<dbReference type="InParanoid" id="H0UW18"/>
<dbReference type="GO" id="GO:0005179">
    <property type="term" value="F:hormone activity"/>
    <property type="evidence" value="ECO:0007669"/>
    <property type="project" value="UniProtKB-KW"/>
</dbReference>
<keyword evidence="9" id="KW-0732">Signal</keyword>
<name>H0UW18_CAVPO</name>
<keyword evidence="5" id="KW-0165">Cleavage on pair of basic residues</keyword>
<dbReference type="SMART" id="SM00078">
    <property type="entry name" value="IlGF"/>
    <property type="match status" value="1"/>
</dbReference>
<evidence type="ECO:0000256" key="9">
    <source>
        <dbReference type="SAM" id="SignalP"/>
    </source>
</evidence>
<evidence type="ECO:0000256" key="1">
    <source>
        <dbReference type="ARBA" id="ARBA00004613"/>
    </source>
</evidence>
<dbReference type="PRINTS" id="PR02004">
    <property type="entry name" value="RELAXIN"/>
</dbReference>
<evidence type="ECO:0000256" key="4">
    <source>
        <dbReference type="ARBA" id="ARBA00022525"/>
    </source>
</evidence>
<reference evidence="12" key="1">
    <citation type="journal article" date="2011" name="Nature">
        <title>A high-resolution map of human evolutionary constraint using 29 mammals.</title>
        <authorList>
            <person name="Lindblad-Toh K."/>
            <person name="Garber M."/>
            <person name="Zuk O."/>
            <person name="Lin M.F."/>
            <person name="Parker B.J."/>
            <person name="Washietl S."/>
            <person name="Kheradpour P."/>
            <person name="Ernst J."/>
            <person name="Jordan G."/>
            <person name="Mauceli E."/>
            <person name="Ward L.D."/>
            <person name="Lowe C.B."/>
            <person name="Holloway A.K."/>
            <person name="Clamp M."/>
            <person name="Gnerre S."/>
            <person name="Alfoldi J."/>
            <person name="Beal K."/>
            <person name="Chang J."/>
            <person name="Clawson H."/>
            <person name="Cuff J."/>
            <person name="Di Palma F."/>
            <person name="Fitzgerald S."/>
            <person name="Flicek P."/>
            <person name="Guttman M."/>
            <person name="Hubisz M.J."/>
            <person name="Jaffe D.B."/>
            <person name="Jungreis I."/>
            <person name="Kent W.J."/>
            <person name="Kostka D."/>
            <person name="Lara M."/>
            <person name="Martins A.L."/>
            <person name="Massingham T."/>
            <person name="Moltke I."/>
            <person name="Raney B.J."/>
            <person name="Rasmussen M.D."/>
            <person name="Robinson J."/>
            <person name="Stark A."/>
            <person name="Vilella A.J."/>
            <person name="Wen J."/>
            <person name="Xie X."/>
            <person name="Zody M.C."/>
            <person name="Baldwin J."/>
            <person name="Bloom T."/>
            <person name="Chin C.W."/>
            <person name="Heiman D."/>
            <person name="Nicol R."/>
            <person name="Nusbaum C."/>
            <person name="Young S."/>
            <person name="Wilkinson J."/>
            <person name="Worley K.C."/>
            <person name="Kovar C.L."/>
            <person name="Muzny D.M."/>
            <person name="Gibbs R.A."/>
            <person name="Cree A."/>
            <person name="Dihn H.H."/>
            <person name="Fowler G."/>
            <person name="Jhangiani S."/>
            <person name="Joshi V."/>
            <person name="Lee S."/>
            <person name="Lewis L.R."/>
            <person name="Nazareth L.V."/>
            <person name="Okwuonu G."/>
            <person name="Santibanez J."/>
            <person name="Warren W.C."/>
            <person name="Mardis E.R."/>
            <person name="Weinstock G.M."/>
            <person name="Wilson R.K."/>
            <person name="Delehaunty K."/>
            <person name="Dooling D."/>
            <person name="Fronik C."/>
            <person name="Fulton L."/>
            <person name="Fulton B."/>
            <person name="Graves T."/>
            <person name="Minx P."/>
            <person name="Sodergren E."/>
            <person name="Birney E."/>
            <person name="Margulies E.H."/>
            <person name="Herrero J."/>
            <person name="Green E.D."/>
            <person name="Haussler D."/>
            <person name="Siepel A."/>
            <person name="Goldman N."/>
            <person name="Pollard K.S."/>
            <person name="Pedersen J.S."/>
            <person name="Lander E.S."/>
            <person name="Kellis M."/>
        </authorList>
    </citation>
    <scope>NUCLEOTIDE SEQUENCE [LARGE SCALE GENOMIC DNA]</scope>
    <source>
        <strain evidence="12">2N</strain>
    </source>
</reference>
<dbReference type="SUPFAM" id="SSF56994">
    <property type="entry name" value="Insulin-like"/>
    <property type="match status" value="1"/>
</dbReference>
<dbReference type="GeneTree" id="ENSGT00940000154434"/>
<evidence type="ECO:0000256" key="2">
    <source>
        <dbReference type="ARBA" id="ARBA00009034"/>
    </source>
</evidence>
<comment type="subcellular location">
    <subcellularLocation>
        <location evidence="1 8">Secreted</location>
    </subcellularLocation>
</comment>
<gene>
    <name evidence="11" type="primary">LOC100722640</name>
</gene>
<dbReference type="PANTHER" id="PTHR12004:SF13">
    <property type="entry name" value="PRORELAXIN H2"/>
    <property type="match status" value="1"/>
</dbReference>
<evidence type="ECO:0000313" key="12">
    <source>
        <dbReference type="Proteomes" id="UP000005447"/>
    </source>
</evidence>
<evidence type="ECO:0000259" key="10">
    <source>
        <dbReference type="SMART" id="SM00078"/>
    </source>
</evidence>
<evidence type="ECO:0000256" key="5">
    <source>
        <dbReference type="ARBA" id="ARBA00022685"/>
    </source>
</evidence>
<protein>
    <recommendedName>
        <fullName evidence="10">Insulin-like domain-containing protein</fullName>
    </recommendedName>
</protein>
<evidence type="ECO:0000256" key="7">
    <source>
        <dbReference type="ARBA" id="ARBA00023157"/>
    </source>
</evidence>
<dbReference type="VEuPathDB" id="HostDB:ENSCPOG00000001365"/>
<dbReference type="InterPro" id="IPR022353">
    <property type="entry name" value="Insulin_CS"/>
</dbReference>
<dbReference type="InterPro" id="IPR051042">
    <property type="entry name" value="Repro_Hormone_Insulin-like"/>
</dbReference>
<organism evidence="11 12">
    <name type="scientific">Cavia porcellus</name>
    <name type="common">Guinea pig</name>
    <dbReference type="NCBI Taxonomy" id="10141"/>
    <lineage>
        <taxon>Eukaryota</taxon>
        <taxon>Metazoa</taxon>
        <taxon>Chordata</taxon>
        <taxon>Craniata</taxon>
        <taxon>Vertebrata</taxon>
        <taxon>Euteleostomi</taxon>
        <taxon>Mammalia</taxon>
        <taxon>Eutheria</taxon>
        <taxon>Euarchontoglires</taxon>
        <taxon>Glires</taxon>
        <taxon>Rodentia</taxon>
        <taxon>Hystricomorpha</taxon>
        <taxon>Caviidae</taxon>
        <taxon>Cavia</taxon>
    </lineage>
</organism>
<dbReference type="InterPro" id="IPR016179">
    <property type="entry name" value="Insulin-like"/>
</dbReference>
<evidence type="ECO:0000256" key="8">
    <source>
        <dbReference type="RuleBase" id="RU000406"/>
    </source>
</evidence>
<keyword evidence="7" id="KW-1015">Disulfide bond</keyword>
<reference evidence="11" key="2">
    <citation type="submission" date="2025-08" db="UniProtKB">
        <authorList>
            <consortium name="Ensembl"/>
        </authorList>
    </citation>
    <scope>IDENTIFICATION</scope>
    <source>
        <strain evidence="11">2N</strain>
    </source>
</reference>
<keyword evidence="12" id="KW-1185">Reference proteome</keyword>
<feature type="chain" id="PRO_5012700463" description="Insulin-like domain-containing protein" evidence="9">
    <location>
        <begin position="21"/>
        <end position="184"/>
    </location>
</feature>
<accession>H0UW18</accession>
<dbReference type="PROSITE" id="PS00262">
    <property type="entry name" value="INSULIN"/>
    <property type="match status" value="1"/>
</dbReference>
<evidence type="ECO:0000313" key="11">
    <source>
        <dbReference type="Ensembl" id="ENSCPOP00000001237.3"/>
    </source>
</evidence>
<dbReference type="InterPro" id="IPR022421">
    <property type="entry name" value="Relaxin"/>
</dbReference>
<dbReference type="Proteomes" id="UP000005447">
    <property type="component" value="Unassembled WGS sequence"/>
</dbReference>
<feature type="signal peptide" evidence="9">
    <location>
        <begin position="1"/>
        <end position="20"/>
    </location>
</feature>
<dbReference type="CDD" id="cd04365">
    <property type="entry name" value="IlGF_relaxin_like"/>
    <property type="match status" value="1"/>
</dbReference>
<dbReference type="OMA" id="TINMMSE"/>
<dbReference type="AlphaFoldDB" id="H0UW18"/>
<dbReference type="GO" id="GO:0005576">
    <property type="term" value="C:extracellular region"/>
    <property type="evidence" value="ECO:0007669"/>
    <property type="project" value="UniProtKB-SubCell"/>
</dbReference>
<comment type="subunit">
    <text evidence="3">Heterodimer of a B chain and an A chain linked by two disulfide bonds.</text>
</comment>
<dbReference type="PANTHER" id="PTHR12004">
    <property type="entry name" value="RELAXIN"/>
    <property type="match status" value="1"/>
</dbReference>
<keyword evidence="4 8" id="KW-0964">Secreted</keyword>
<evidence type="ECO:0000256" key="3">
    <source>
        <dbReference type="ARBA" id="ARBA00011207"/>
    </source>
</evidence>
<sequence>MLHLFFHLLGVWLLLSQASGTVSPGFLDKVIKVCGRDLVRIKIDICGKILLGDMTTGQEKQRILGSGQSAEIMPSSINKEVDSLNMLESIANLPEELRAMLPEKQPSSPQLQQYVPALKNSNVAVKELNKIIRGRQEEAEDNSHSLLKDFNLNIYSPKNEQLDMTVSEKCCQVGCTRRFIANSC</sequence>
<evidence type="ECO:0000256" key="6">
    <source>
        <dbReference type="ARBA" id="ARBA00022702"/>
    </source>
</evidence>
<reference evidence="11" key="3">
    <citation type="submission" date="2025-09" db="UniProtKB">
        <authorList>
            <consortium name="Ensembl"/>
        </authorList>
    </citation>
    <scope>IDENTIFICATION</scope>
    <source>
        <strain evidence="11">2N</strain>
    </source>
</reference>
<dbReference type="FunCoup" id="H0UW18">
    <property type="interactions" value="66"/>
</dbReference>
<dbReference type="Pfam" id="PF00049">
    <property type="entry name" value="Insulin"/>
    <property type="match status" value="1"/>
</dbReference>